<dbReference type="HOGENOM" id="CLU_598392_0_0_0"/>
<dbReference type="Gene3D" id="2.130.10.10">
    <property type="entry name" value="YVTN repeat-like/Quinoprotein amine dehydrogenase"/>
    <property type="match status" value="2"/>
</dbReference>
<evidence type="ECO:0000259" key="2">
    <source>
        <dbReference type="Pfam" id="PF13360"/>
    </source>
</evidence>
<dbReference type="PANTHER" id="PTHR34512">
    <property type="entry name" value="CELL SURFACE PROTEIN"/>
    <property type="match status" value="1"/>
</dbReference>
<evidence type="ECO:0000313" key="4">
    <source>
        <dbReference type="Proteomes" id="UP000010798"/>
    </source>
</evidence>
<name>L0DPP7_SINAD</name>
<gene>
    <name evidence="3" type="ordered locus">Sinac_6725</name>
</gene>
<proteinExistence type="predicted"/>
<dbReference type="InterPro" id="IPR002372">
    <property type="entry name" value="PQQ_rpt_dom"/>
</dbReference>
<dbReference type="OrthoDB" id="273000at2"/>
<feature type="compositionally biased region" description="Acidic residues" evidence="1">
    <location>
        <begin position="444"/>
        <end position="457"/>
    </location>
</feature>
<feature type="region of interest" description="Disordered" evidence="1">
    <location>
        <begin position="403"/>
        <end position="457"/>
    </location>
</feature>
<organism evidence="3 4">
    <name type="scientific">Singulisphaera acidiphila (strain ATCC BAA-1392 / DSM 18658 / VKM B-2454 / MOB10)</name>
    <dbReference type="NCBI Taxonomy" id="886293"/>
    <lineage>
        <taxon>Bacteria</taxon>
        <taxon>Pseudomonadati</taxon>
        <taxon>Planctomycetota</taxon>
        <taxon>Planctomycetia</taxon>
        <taxon>Isosphaerales</taxon>
        <taxon>Isosphaeraceae</taxon>
        <taxon>Singulisphaera</taxon>
    </lineage>
</organism>
<reference evidence="3 4" key="1">
    <citation type="submission" date="2012-02" db="EMBL/GenBank/DDBJ databases">
        <title>Complete sequence of chromosome of Singulisphaera acidiphila DSM 18658.</title>
        <authorList>
            <consortium name="US DOE Joint Genome Institute (JGI-PGF)"/>
            <person name="Lucas S."/>
            <person name="Copeland A."/>
            <person name="Lapidus A."/>
            <person name="Glavina del Rio T."/>
            <person name="Dalin E."/>
            <person name="Tice H."/>
            <person name="Bruce D."/>
            <person name="Goodwin L."/>
            <person name="Pitluck S."/>
            <person name="Peters L."/>
            <person name="Ovchinnikova G."/>
            <person name="Chertkov O."/>
            <person name="Kyrpides N."/>
            <person name="Mavromatis K."/>
            <person name="Ivanova N."/>
            <person name="Brettin T."/>
            <person name="Detter J.C."/>
            <person name="Han C."/>
            <person name="Larimer F."/>
            <person name="Land M."/>
            <person name="Hauser L."/>
            <person name="Markowitz V."/>
            <person name="Cheng J.-F."/>
            <person name="Hugenholtz P."/>
            <person name="Woyke T."/>
            <person name="Wu D."/>
            <person name="Tindall B."/>
            <person name="Pomrenke H."/>
            <person name="Brambilla E."/>
            <person name="Klenk H.-P."/>
            <person name="Eisen J.A."/>
        </authorList>
    </citation>
    <scope>NUCLEOTIDE SEQUENCE [LARGE SCALE GENOMIC DNA]</scope>
    <source>
        <strain evidence="4">ATCC BAA-1392 / DSM 18658 / VKM B-2454 / MOB10</strain>
    </source>
</reference>
<keyword evidence="4" id="KW-1185">Reference proteome</keyword>
<dbReference type="Pfam" id="PF13360">
    <property type="entry name" value="PQQ_2"/>
    <property type="match status" value="2"/>
</dbReference>
<dbReference type="STRING" id="886293.Sinac_6725"/>
<dbReference type="eggNOG" id="COG1520">
    <property type="taxonomic scope" value="Bacteria"/>
</dbReference>
<dbReference type="Proteomes" id="UP000010798">
    <property type="component" value="Chromosome"/>
</dbReference>
<dbReference type="InterPro" id="IPR011047">
    <property type="entry name" value="Quinoprotein_ADH-like_sf"/>
</dbReference>
<dbReference type="EMBL" id="CP003364">
    <property type="protein sequence ID" value="AGA30795.1"/>
    <property type="molecule type" value="Genomic_DNA"/>
</dbReference>
<feature type="domain" description="Pyrrolo-quinoline quinone repeat" evidence="2">
    <location>
        <begin position="61"/>
        <end position="156"/>
    </location>
</feature>
<protein>
    <recommendedName>
        <fullName evidence="2">Pyrrolo-quinoline quinone repeat domain-containing protein</fullName>
    </recommendedName>
</protein>
<evidence type="ECO:0000256" key="1">
    <source>
        <dbReference type="SAM" id="MobiDB-lite"/>
    </source>
</evidence>
<sequence>MSRRIVLSWVFLALMGTSVCAQIPISRDLLPTRTALGRVGLERHWMAAVPMEPTEKLLEISMADNLIFAQTSHAGFHTFDAETGRLLWSAHLGHQLQDAFPASANSRMVFVTNSNQLFALDRNTGRKVWVENLSVLPSSPTACDEEQVMVGLSTGVIRSFTLFVKDEKGVVVKDTKGQPLVSPRALFAWNWQTGGPLKSRPMPAGRMVVFGGHDGRAYVALADTPKMLYRIATGGAIEAPISAYGTRTFFVASADKNVYSVDLFTASVMWAFSAGAPVLQEPVVADRDVYVINTSGVMNAVEVGTGKARWSTPTHGGRLISISEKRLYLESYDEDLFIVDRESGQIVADPRSTYSRAGLNLRSYDLSLTNTLNDRLYLASSSGMIFSIREAGLTKPRLLRDPKAPKFGFIPPEGVPMEPPSGITAPSNLTAPEPGDEPKPADATPEDEPAPAPEEEK</sequence>
<dbReference type="SMART" id="SM00564">
    <property type="entry name" value="PQQ"/>
    <property type="match status" value="4"/>
</dbReference>
<dbReference type="InterPro" id="IPR018391">
    <property type="entry name" value="PQQ_b-propeller_rpt"/>
</dbReference>
<dbReference type="SUPFAM" id="SSF50998">
    <property type="entry name" value="Quinoprotein alcohol dehydrogenase-like"/>
    <property type="match status" value="1"/>
</dbReference>
<dbReference type="AlphaFoldDB" id="L0DPP7"/>
<dbReference type="KEGG" id="saci:Sinac_6725"/>
<dbReference type="PANTHER" id="PTHR34512:SF30">
    <property type="entry name" value="OUTER MEMBRANE PROTEIN ASSEMBLY FACTOR BAMB"/>
    <property type="match status" value="1"/>
</dbReference>
<evidence type="ECO:0000313" key="3">
    <source>
        <dbReference type="EMBL" id="AGA30795.1"/>
    </source>
</evidence>
<accession>L0DPP7</accession>
<dbReference type="InterPro" id="IPR015943">
    <property type="entry name" value="WD40/YVTN_repeat-like_dom_sf"/>
</dbReference>
<dbReference type="RefSeq" id="WP_015249873.1">
    <property type="nucleotide sequence ID" value="NC_019892.1"/>
</dbReference>
<feature type="domain" description="Pyrrolo-quinoline quinone repeat" evidence="2">
    <location>
        <begin position="237"/>
        <end position="391"/>
    </location>
</feature>